<proteinExistence type="predicted"/>
<dbReference type="EMBL" id="NVLX01000010">
    <property type="protein sequence ID" value="PDZ17352.1"/>
    <property type="molecule type" value="Genomic_DNA"/>
</dbReference>
<dbReference type="Proteomes" id="UP000220192">
    <property type="component" value="Unassembled WGS sequence"/>
</dbReference>
<dbReference type="InterPro" id="IPR035958">
    <property type="entry name" value="SecB-like_sf"/>
</dbReference>
<dbReference type="Gene3D" id="3.10.420.10">
    <property type="entry name" value="SecB-like"/>
    <property type="match status" value="1"/>
</dbReference>
<comment type="caution">
    <text evidence="1">The sequence shown here is derived from an EMBL/GenBank/DDBJ whole genome shotgun (WGS) entry which is preliminary data.</text>
</comment>
<gene>
    <name evidence="1" type="ORF">CON16_10125</name>
</gene>
<evidence type="ECO:0000313" key="1">
    <source>
        <dbReference type="EMBL" id="PDZ17352.1"/>
    </source>
</evidence>
<protein>
    <recommendedName>
        <fullName evidence="3">Preprotein translocase subunit SecB</fullName>
    </recommendedName>
</protein>
<name>A0A2A7DBJ2_BACAN</name>
<dbReference type="SUPFAM" id="SSF54611">
    <property type="entry name" value="SecB-like"/>
    <property type="match status" value="1"/>
</dbReference>
<evidence type="ECO:0000313" key="2">
    <source>
        <dbReference type="Proteomes" id="UP000220192"/>
    </source>
</evidence>
<sequence>MERPVISFQKYEILNIDYKKVNEQAIEKADISTEVSVGISEGLEAGKVEIDVSSSDPINNRIIKVKVRGLFIINDKSDIEKIKLFLAQNGTAMLYPYVRGIVSMVSALDSETSILLPTINTTK</sequence>
<dbReference type="AlphaFoldDB" id="A0A2A7DBJ2"/>
<evidence type="ECO:0008006" key="3">
    <source>
        <dbReference type="Google" id="ProtNLM"/>
    </source>
</evidence>
<reference evidence="1 2" key="1">
    <citation type="submission" date="2017-09" db="EMBL/GenBank/DDBJ databases">
        <title>Large-scale bioinformatics analysis of Bacillus genomes uncovers conserved roles of natural products in bacterial physiology.</title>
        <authorList>
            <consortium name="Agbiome Team Llc"/>
            <person name="Bleich R.M."/>
            <person name="Grubbs K.J."/>
            <person name="Santa Maria K.C."/>
            <person name="Allen S.E."/>
            <person name="Farag S."/>
            <person name="Shank E.A."/>
            <person name="Bowers A."/>
        </authorList>
    </citation>
    <scope>NUCLEOTIDE SEQUENCE [LARGE SCALE GENOMIC DNA]</scope>
    <source>
        <strain evidence="1 2">AFS095574</strain>
    </source>
</reference>
<dbReference type="RefSeq" id="WP_097840897.1">
    <property type="nucleotide sequence ID" value="NZ_NVLX01000010.1"/>
</dbReference>
<accession>A0A2A7DBJ2</accession>
<organism evidence="1 2">
    <name type="scientific">Bacillus anthracis</name>
    <name type="common">anthrax bacterium</name>
    <dbReference type="NCBI Taxonomy" id="1392"/>
    <lineage>
        <taxon>Bacteria</taxon>
        <taxon>Bacillati</taxon>
        <taxon>Bacillota</taxon>
        <taxon>Bacilli</taxon>
        <taxon>Bacillales</taxon>
        <taxon>Bacillaceae</taxon>
        <taxon>Bacillus</taxon>
        <taxon>Bacillus cereus group</taxon>
    </lineage>
</organism>